<dbReference type="PANTHER" id="PTHR22789:SF0">
    <property type="entry name" value="3-OXO-TETRONATE 4-PHOSPHATE DECARBOXYLASE-RELATED"/>
    <property type="match status" value="1"/>
</dbReference>
<accession>A0A3N0I0C0</accession>
<sequence length="277" mass="31344">MKVTDTKFVQDYIAMAMHGDALGWHERNGGNFTYWLQDDEVRSIKEELTVSNEWLAIGTSVPYLANQYFLISGTGQFFHNMQKDPTHTIGIIQIDETGEKYQILWGLEAGGKPTSELPTHLMNMEVKAKQTKDANRVIYHCHCPNIIALTFILPLESEVFTRELWEIMTECPVIFPEGVGVVEWMVPGGKQIAIKTSQEMKEHGYNAVIWAHHGMFCSGTDFDQTFGLMHTIEKAAEIWLKVHSVVKVPRQSIPLQGLKDVGQAFGVKLNDSALYEK</sequence>
<dbReference type="Proteomes" id="UP000276568">
    <property type="component" value="Unassembled WGS sequence"/>
</dbReference>
<dbReference type="InterPro" id="IPR036409">
    <property type="entry name" value="Aldolase_II/adducin_N_sf"/>
</dbReference>
<evidence type="ECO:0000256" key="1">
    <source>
        <dbReference type="ARBA" id="ARBA00022723"/>
    </source>
</evidence>
<dbReference type="EMBL" id="RJQC01000002">
    <property type="protein sequence ID" value="RNM30471.1"/>
    <property type="molecule type" value="Genomic_DNA"/>
</dbReference>
<feature type="domain" description="Class II aldolase/adducin N-terminal" evidence="3">
    <location>
        <begin position="10"/>
        <end position="240"/>
    </location>
</feature>
<proteinExistence type="predicted"/>
<name>A0A3N0I0C0_9FIRM</name>
<evidence type="ECO:0000313" key="5">
    <source>
        <dbReference type="Proteomes" id="UP000276568"/>
    </source>
</evidence>
<dbReference type="InterPro" id="IPR050197">
    <property type="entry name" value="Aldolase_class_II_sugar_metab"/>
</dbReference>
<gene>
    <name evidence="4" type="ORF">EDX97_06695</name>
</gene>
<evidence type="ECO:0000256" key="2">
    <source>
        <dbReference type="ARBA" id="ARBA00023239"/>
    </source>
</evidence>
<dbReference type="GO" id="GO:0019323">
    <property type="term" value="P:pentose catabolic process"/>
    <property type="evidence" value="ECO:0007669"/>
    <property type="project" value="TreeGrafter"/>
</dbReference>
<protein>
    <submittedName>
        <fullName evidence="4">Rhamnulose-1-phosphate aldolase</fullName>
        <ecNumber evidence="4">4.1.2.19</ecNumber>
    </submittedName>
</protein>
<reference evidence="4 5" key="1">
    <citation type="submission" date="2018-11" db="EMBL/GenBank/DDBJ databases">
        <title>Clostridium sp. nov., a member of the family Erysipelotrichaceae isolated from pig faeces.</title>
        <authorList>
            <person name="Chang Y.-H."/>
        </authorList>
    </citation>
    <scope>NUCLEOTIDE SEQUENCE [LARGE SCALE GENOMIC DNA]</scope>
    <source>
        <strain evidence="4 5">YH-panp20</strain>
    </source>
</reference>
<dbReference type="RefSeq" id="WP_128520382.1">
    <property type="nucleotide sequence ID" value="NZ_CAUWBR010000031.1"/>
</dbReference>
<keyword evidence="2 4" id="KW-0456">Lyase</keyword>
<dbReference type="OrthoDB" id="9784634at2"/>
<organism evidence="4 5">
    <name type="scientific">Absicoccus porci</name>
    <dbReference type="NCBI Taxonomy" id="2486576"/>
    <lineage>
        <taxon>Bacteria</taxon>
        <taxon>Bacillati</taxon>
        <taxon>Bacillota</taxon>
        <taxon>Erysipelotrichia</taxon>
        <taxon>Erysipelotrichales</taxon>
        <taxon>Erysipelotrichaceae</taxon>
        <taxon>Absicoccus</taxon>
    </lineage>
</organism>
<dbReference type="PANTHER" id="PTHR22789">
    <property type="entry name" value="FUCULOSE PHOSPHATE ALDOLASE"/>
    <property type="match status" value="1"/>
</dbReference>
<dbReference type="GO" id="GO:0046872">
    <property type="term" value="F:metal ion binding"/>
    <property type="evidence" value="ECO:0007669"/>
    <property type="project" value="UniProtKB-KW"/>
</dbReference>
<dbReference type="InterPro" id="IPR001303">
    <property type="entry name" value="Aldolase_II/adducin_N"/>
</dbReference>
<dbReference type="GO" id="GO:0005829">
    <property type="term" value="C:cytosol"/>
    <property type="evidence" value="ECO:0007669"/>
    <property type="project" value="TreeGrafter"/>
</dbReference>
<evidence type="ECO:0000259" key="3">
    <source>
        <dbReference type="SMART" id="SM01007"/>
    </source>
</evidence>
<dbReference type="AlphaFoldDB" id="A0A3N0I0C0"/>
<dbReference type="EC" id="4.1.2.19" evidence="4"/>
<dbReference type="Pfam" id="PF00596">
    <property type="entry name" value="Aldolase_II"/>
    <property type="match status" value="1"/>
</dbReference>
<dbReference type="NCBIfam" id="NF002963">
    <property type="entry name" value="PRK03634.1"/>
    <property type="match status" value="1"/>
</dbReference>
<keyword evidence="5" id="KW-1185">Reference proteome</keyword>
<dbReference type="GO" id="GO:0008994">
    <property type="term" value="F:rhamnulose-1-phosphate aldolase activity"/>
    <property type="evidence" value="ECO:0007669"/>
    <property type="project" value="UniProtKB-EC"/>
</dbReference>
<comment type="caution">
    <text evidence="4">The sequence shown here is derived from an EMBL/GenBank/DDBJ whole genome shotgun (WGS) entry which is preliminary data.</text>
</comment>
<dbReference type="SMART" id="SM01007">
    <property type="entry name" value="Aldolase_II"/>
    <property type="match status" value="1"/>
</dbReference>
<dbReference type="SUPFAM" id="SSF53639">
    <property type="entry name" value="AraD/HMP-PK domain-like"/>
    <property type="match status" value="1"/>
</dbReference>
<keyword evidence="1" id="KW-0479">Metal-binding</keyword>
<evidence type="ECO:0000313" key="4">
    <source>
        <dbReference type="EMBL" id="RNM30471.1"/>
    </source>
</evidence>
<dbReference type="Gene3D" id="3.40.225.10">
    <property type="entry name" value="Class II aldolase/adducin N-terminal domain"/>
    <property type="match status" value="1"/>
</dbReference>